<dbReference type="EMBL" id="CP001831">
    <property type="protein sequence ID" value="AEH81895.1"/>
    <property type="molecule type" value="Genomic_DNA"/>
</dbReference>
<dbReference type="Pfam" id="PF00571">
    <property type="entry name" value="CBS"/>
    <property type="match status" value="2"/>
</dbReference>
<evidence type="ECO:0000259" key="3">
    <source>
        <dbReference type="PROSITE" id="PS51371"/>
    </source>
</evidence>
<feature type="domain" description="CBS" evidence="3">
    <location>
        <begin position="46"/>
        <end position="105"/>
    </location>
</feature>
<dbReference type="CDD" id="cd04623">
    <property type="entry name" value="CBS_pair_bac_euk"/>
    <property type="match status" value="1"/>
</dbReference>
<dbReference type="KEGG" id="smx:SM11_pC0822"/>
<dbReference type="InterPro" id="IPR046342">
    <property type="entry name" value="CBS_dom_sf"/>
</dbReference>
<name>F7XEC0_SINMM</name>
<protein>
    <recommendedName>
        <fullName evidence="3">CBS domain-containing protein</fullName>
    </recommendedName>
</protein>
<geneLocation type="plasmid" evidence="4 5">
    <name>pSmeSM11c</name>
</geneLocation>
<dbReference type="PATRIC" id="fig|707241.3.peg.4784"/>
<dbReference type="PANTHER" id="PTHR43080">
    <property type="entry name" value="CBS DOMAIN-CONTAINING PROTEIN CBSX3, MITOCHONDRIAL"/>
    <property type="match status" value="1"/>
</dbReference>
<proteinExistence type="predicted"/>
<accession>F7XEC0</accession>
<dbReference type="Proteomes" id="UP000009045">
    <property type="component" value="Plasmid pSmeSM11c"/>
</dbReference>
<keyword evidence="4" id="KW-0614">Plasmid</keyword>
<feature type="domain" description="CBS" evidence="3">
    <location>
        <begin position="112"/>
        <end position="169"/>
    </location>
</feature>
<sequence length="182" mass="19988">MFWSRPASRAGTIGGGIFDESEGAPGVAPKQGLEVQMHICQILGSKSPEIFSVTPDHTMVEVLRLFRDKNIGFVVVGRSPGECLGTLSERDCCHAVAEYGTEAPLMRVGEIMNRTVATCSTEDFLPFVMSIMTERRTRHVLVMDGNDAVGVVSIGDVVKHRLEEALQAERDMHDYICGANYR</sequence>
<dbReference type="Gene3D" id="3.10.580.10">
    <property type="entry name" value="CBS-domain"/>
    <property type="match status" value="1"/>
</dbReference>
<reference evidence="4 5" key="1">
    <citation type="journal article" date="2011" name="J. Biotechnol.">
        <title>The complete genome sequence of the dominant Sinorhizobium meliloti field isolate SM11 extends the S. meliloti pan-genome.</title>
        <authorList>
            <person name="Schneiker-Bekel S."/>
            <person name="Wibberg D."/>
            <person name="Bekel T."/>
            <person name="Blom J."/>
            <person name="Linke B."/>
            <person name="Neuweger H."/>
            <person name="Stiens M."/>
            <person name="Vorholter F.J."/>
            <person name="Weidner S."/>
            <person name="Goesmann A."/>
            <person name="Puhler A."/>
            <person name="Schluter A."/>
        </authorList>
    </citation>
    <scope>NUCLEOTIDE SEQUENCE [LARGE SCALE GENOMIC DNA]</scope>
    <source>
        <strain evidence="4 5">SM11</strain>
        <plasmid evidence="5">pSmeSM11c</plasmid>
    </source>
</reference>
<dbReference type="InterPro" id="IPR044725">
    <property type="entry name" value="CBSX3_CBS_dom"/>
</dbReference>
<dbReference type="SUPFAM" id="SSF54631">
    <property type="entry name" value="CBS-domain pair"/>
    <property type="match status" value="1"/>
</dbReference>
<evidence type="ECO:0000256" key="1">
    <source>
        <dbReference type="ARBA" id="ARBA00023122"/>
    </source>
</evidence>
<dbReference type="PANTHER" id="PTHR43080:SF2">
    <property type="entry name" value="CBS DOMAIN-CONTAINING PROTEIN"/>
    <property type="match status" value="1"/>
</dbReference>
<dbReference type="InterPro" id="IPR051257">
    <property type="entry name" value="Diverse_CBS-Domain"/>
</dbReference>
<gene>
    <name evidence="4" type="ordered locus">SM11_pC0822</name>
</gene>
<dbReference type="AlphaFoldDB" id="F7XEC0"/>
<dbReference type="SMART" id="SM00116">
    <property type="entry name" value="CBS"/>
    <property type="match status" value="2"/>
</dbReference>
<keyword evidence="1 2" id="KW-0129">CBS domain</keyword>
<organism evidence="4 5">
    <name type="scientific">Sinorhizobium meliloti (strain SM11)</name>
    <dbReference type="NCBI Taxonomy" id="707241"/>
    <lineage>
        <taxon>Bacteria</taxon>
        <taxon>Pseudomonadati</taxon>
        <taxon>Pseudomonadota</taxon>
        <taxon>Alphaproteobacteria</taxon>
        <taxon>Hyphomicrobiales</taxon>
        <taxon>Rhizobiaceae</taxon>
        <taxon>Sinorhizobium/Ensifer group</taxon>
        <taxon>Sinorhizobium</taxon>
    </lineage>
</organism>
<evidence type="ECO:0000313" key="5">
    <source>
        <dbReference type="Proteomes" id="UP000009045"/>
    </source>
</evidence>
<evidence type="ECO:0000256" key="2">
    <source>
        <dbReference type="PROSITE-ProRule" id="PRU00703"/>
    </source>
</evidence>
<dbReference type="PROSITE" id="PS51371">
    <property type="entry name" value="CBS"/>
    <property type="match status" value="2"/>
</dbReference>
<dbReference type="HOGENOM" id="CLU_040681_3_2_5"/>
<evidence type="ECO:0000313" key="4">
    <source>
        <dbReference type="EMBL" id="AEH81895.1"/>
    </source>
</evidence>
<dbReference type="InterPro" id="IPR000644">
    <property type="entry name" value="CBS_dom"/>
</dbReference>